<accession>A0AAN9ETF0</accession>
<name>A0AAN9ETF0_CLITE</name>
<dbReference type="EMBL" id="JAYKXN010000008">
    <property type="protein sequence ID" value="KAK7263357.1"/>
    <property type="molecule type" value="Genomic_DNA"/>
</dbReference>
<dbReference type="AlphaFoldDB" id="A0AAN9ETF0"/>
<organism evidence="1 2">
    <name type="scientific">Clitoria ternatea</name>
    <name type="common">Butterfly pea</name>
    <dbReference type="NCBI Taxonomy" id="43366"/>
    <lineage>
        <taxon>Eukaryota</taxon>
        <taxon>Viridiplantae</taxon>
        <taxon>Streptophyta</taxon>
        <taxon>Embryophyta</taxon>
        <taxon>Tracheophyta</taxon>
        <taxon>Spermatophyta</taxon>
        <taxon>Magnoliopsida</taxon>
        <taxon>eudicotyledons</taxon>
        <taxon>Gunneridae</taxon>
        <taxon>Pentapetalae</taxon>
        <taxon>rosids</taxon>
        <taxon>fabids</taxon>
        <taxon>Fabales</taxon>
        <taxon>Fabaceae</taxon>
        <taxon>Papilionoideae</taxon>
        <taxon>50 kb inversion clade</taxon>
        <taxon>NPAAA clade</taxon>
        <taxon>indigoferoid/millettioid clade</taxon>
        <taxon>Phaseoleae</taxon>
        <taxon>Clitoria</taxon>
    </lineage>
</organism>
<dbReference type="Proteomes" id="UP001359559">
    <property type="component" value="Unassembled WGS sequence"/>
</dbReference>
<sequence>MPIKAVWAGLFEFPAVNTPLSENYLTCMILPSESNKIKLVRGGSLGKDSESIAQLKATKMISKAYRTYSCPYNMFLLSTPPRICALPSTIINVLAYRQVLDFMDMI</sequence>
<evidence type="ECO:0000313" key="2">
    <source>
        <dbReference type="Proteomes" id="UP001359559"/>
    </source>
</evidence>
<comment type="caution">
    <text evidence="1">The sequence shown here is derived from an EMBL/GenBank/DDBJ whole genome shotgun (WGS) entry which is preliminary data.</text>
</comment>
<reference evidence="1 2" key="1">
    <citation type="submission" date="2024-01" db="EMBL/GenBank/DDBJ databases">
        <title>The genomes of 5 underutilized Papilionoideae crops provide insights into root nodulation and disease resistance.</title>
        <authorList>
            <person name="Yuan L."/>
        </authorList>
    </citation>
    <scope>NUCLEOTIDE SEQUENCE [LARGE SCALE GENOMIC DNA]</scope>
    <source>
        <strain evidence="1">LY-2023</strain>
        <tissue evidence="1">Leaf</tissue>
    </source>
</reference>
<proteinExistence type="predicted"/>
<protein>
    <submittedName>
        <fullName evidence="1">Uncharacterized protein</fullName>
    </submittedName>
</protein>
<evidence type="ECO:0000313" key="1">
    <source>
        <dbReference type="EMBL" id="KAK7263357.1"/>
    </source>
</evidence>
<gene>
    <name evidence="1" type="ORF">RJT34_30945</name>
</gene>
<keyword evidence="2" id="KW-1185">Reference proteome</keyword>